<feature type="domain" description="DNA-directed DNA polymerase family B exonuclease" evidence="9">
    <location>
        <begin position="123"/>
        <end position="213"/>
    </location>
</feature>
<dbReference type="GO" id="GO:0006260">
    <property type="term" value="P:DNA replication"/>
    <property type="evidence" value="ECO:0007669"/>
    <property type="project" value="UniProtKB-KW"/>
</dbReference>
<dbReference type="AlphaFoldDB" id="A0A250XPY3"/>
<evidence type="ECO:0000256" key="1">
    <source>
        <dbReference type="ARBA" id="ARBA00005755"/>
    </source>
</evidence>
<dbReference type="InterPro" id="IPR006134">
    <property type="entry name" value="DNA-dir_DNA_pol_B_multi_dom"/>
</dbReference>
<dbReference type="STRING" id="1157962.A0A250XPY3"/>
<keyword evidence="3 7" id="KW-0548">Nucleotidyltransferase</keyword>
<feature type="domain" description="DNA-directed DNA polymerase family B multifunctional" evidence="8">
    <location>
        <begin position="290"/>
        <end position="700"/>
    </location>
</feature>
<sequence length="779" mass="88588">MVIYAEFQVITWFADDLRDESGQYTIKAFGRSPEGSAVSLTVTGYKPFFYIKLTSGATLTSLGEHLRTMGIYPCGMTAVKRKDLLGFTNFQEFDFLKLSFNEVRSLRFAAKALQTKPCGKVRYKTYESNVEPLLRFFHEANIDPVGSIRVPVCNAVCLKTHIGQDMECKWSEVKPSHSAIVTRFLVMSFDLECGSLDGDFPVAKKDFRRVAQVLADTFATWSDISTYGIFARTVRFLGRATDSERCLGEALFTFDHGETTRKLDKLTIPRVSFASQVEPKALADICIKVKEIEEGESPTYEGAIVLEPQCGMYLDDPVTVLDYASLYPSSMISENLSHDCLVMDPTYDNLPGETYVEIVYDVLDDKKNKTSQTVCRFAQSKQGLIPRTLMRLLDARKATRSKLKEVTDPFQRAILDGLQNAYKVTANSLYGQMGSRTSQLFLKDIAACTTATGRLMITKAKSFLEARGARVVYGDTDSIFCVFPSPLKGAAAIPSSMQQAIEASEAFKKIIKRPHDLELDKTLWPFVLLSKKRYVGNAYEDPKHPEKFVQKSMGIVLKRRDNAPIVKKIYGGVIDILLNRQDLLESCRYLRTELLRLIDGDCPLEDLIVSKSLKFEYKDPTRIAHKVLVERMAERDPGNRPQIGDRIPYVYCTTASTSKKNCLQGERIEHPEFVRTNRLIPDYHFYITNQIMKPILQIFALVCEQLEGFDKPRGYFEREHVKFQIKNMERADSKLTELREKVAMELLFQPVLGRLSNKTLSRRDIQEFFKSKPVKRIRT</sequence>
<evidence type="ECO:0000313" key="10">
    <source>
        <dbReference type="EMBL" id="GAX85144.1"/>
    </source>
</evidence>
<evidence type="ECO:0000256" key="4">
    <source>
        <dbReference type="ARBA" id="ARBA00022932"/>
    </source>
</evidence>
<accession>A0A250XPY3</accession>
<dbReference type="Gene3D" id="1.10.132.60">
    <property type="entry name" value="DNA polymerase family B, C-terminal domain"/>
    <property type="match status" value="1"/>
</dbReference>
<keyword evidence="7" id="KW-0235">DNA replication</keyword>
<name>A0A250XPY3_9CHLO</name>
<dbReference type="InterPro" id="IPR017964">
    <property type="entry name" value="DNA-dir_DNA_pol_B_CS"/>
</dbReference>
<dbReference type="GO" id="GO:0003887">
    <property type="term" value="F:DNA-directed DNA polymerase activity"/>
    <property type="evidence" value="ECO:0007669"/>
    <property type="project" value="UniProtKB-KW"/>
</dbReference>
<evidence type="ECO:0000313" key="11">
    <source>
        <dbReference type="Proteomes" id="UP000232323"/>
    </source>
</evidence>
<evidence type="ECO:0000256" key="3">
    <source>
        <dbReference type="ARBA" id="ARBA00022695"/>
    </source>
</evidence>
<dbReference type="InterPro" id="IPR043502">
    <property type="entry name" value="DNA/RNA_pol_sf"/>
</dbReference>
<dbReference type="SUPFAM" id="SSF56672">
    <property type="entry name" value="DNA/RNA polymerases"/>
    <property type="match status" value="1"/>
</dbReference>
<keyword evidence="4 7" id="KW-0239">DNA-directed DNA polymerase</keyword>
<dbReference type="Gene3D" id="3.30.342.10">
    <property type="entry name" value="DNA Polymerase, chain B, domain 1"/>
    <property type="match status" value="1"/>
</dbReference>
<comment type="caution">
    <text evidence="10">The sequence shown here is derived from an EMBL/GenBank/DDBJ whole genome shotgun (WGS) entry which is preliminary data.</text>
</comment>
<evidence type="ECO:0000259" key="8">
    <source>
        <dbReference type="Pfam" id="PF00136"/>
    </source>
</evidence>
<dbReference type="InterPro" id="IPR006172">
    <property type="entry name" value="DNA-dir_DNA_pol_B"/>
</dbReference>
<dbReference type="EC" id="2.7.7.7" evidence="7"/>
<keyword evidence="5 7" id="KW-0238">DNA-binding</keyword>
<dbReference type="PANTHER" id="PTHR10322:SF23">
    <property type="entry name" value="DNA POLYMERASE DELTA CATALYTIC SUBUNIT"/>
    <property type="match status" value="1"/>
</dbReference>
<evidence type="ECO:0000256" key="5">
    <source>
        <dbReference type="ARBA" id="ARBA00023125"/>
    </source>
</evidence>
<reference evidence="10 11" key="1">
    <citation type="submission" date="2017-08" db="EMBL/GenBank/DDBJ databases">
        <title>Acidophilic green algal genome provides insights into adaptation to an acidic environment.</title>
        <authorList>
            <person name="Hirooka S."/>
            <person name="Hirose Y."/>
            <person name="Kanesaki Y."/>
            <person name="Higuchi S."/>
            <person name="Fujiwara T."/>
            <person name="Onuma R."/>
            <person name="Era A."/>
            <person name="Ohbayashi R."/>
            <person name="Uzuka A."/>
            <person name="Nozaki H."/>
            <person name="Yoshikawa H."/>
            <person name="Miyagishima S.Y."/>
        </authorList>
    </citation>
    <scope>NUCLEOTIDE SEQUENCE [LARGE SCALE GENOMIC DNA]</scope>
    <source>
        <strain evidence="10 11">NIES-2499</strain>
    </source>
</reference>
<dbReference type="Proteomes" id="UP000232323">
    <property type="component" value="Unassembled WGS sequence"/>
</dbReference>
<evidence type="ECO:0000256" key="6">
    <source>
        <dbReference type="ARBA" id="ARBA00049244"/>
    </source>
</evidence>
<dbReference type="PROSITE" id="PS00116">
    <property type="entry name" value="DNA_POLYMERASE_B"/>
    <property type="match status" value="1"/>
</dbReference>
<dbReference type="GO" id="GO:0000166">
    <property type="term" value="F:nucleotide binding"/>
    <property type="evidence" value="ECO:0007669"/>
    <property type="project" value="InterPro"/>
</dbReference>
<protein>
    <recommendedName>
        <fullName evidence="7">DNA polymerase</fullName>
        <ecNumber evidence="7">2.7.7.7</ecNumber>
    </recommendedName>
</protein>
<gene>
    <name evidence="10" type="ORF">CEUSTIGMA_g12563.t1</name>
</gene>
<evidence type="ECO:0000259" key="9">
    <source>
        <dbReference type="Pfam" id="PF03104"/>
    </source>
</evidence>
<organism evidence="10 11">
    <name type="scientific">Chlamydomonas eustigma</name>
    <dbReference type="NCBI Taxonomy" id="1157962"/>
    <lineage>
        <taxon>Eukaryota</taxon>
        <taxon>Viridiplantae</taxon>
        <taxon>Chlorophyta</taxon>
        <taxon>core chlorophytes</taxon>
        <taxon>Chlorophyceae</taxon>
        <taxon>CS clade</taxon>
        <taxon>Chlamydomonadales</taxon>
        <taxon>Chlamydomonadaceae</taxon>
        <taxon>Chlamydomonas</taxon>
    </lineage>
</organism>
<dbReference type="Gene3D" id="1.10.287.690">
    <property type="entry name" value="Helix hairpin bin"/>
    <property type="match status" value="1"/>
</dbReference>
<comment type="similarity">
    <text evidence="1 7">Belongs to the DNA polymerase type-B family.</text>
</comment>
<dbReference type="InterPro" id="IPR042087">
    <property type="entry name" value="DNA_pol_B_thumb"/>
</dbReference>
<dbReference type="PRINTS" id="PR00106">
    <property type="entry name" value="DNAPOLB"/>
</dbReference>
<dbReference type="EMBL" id="BEGY01000152">
    <property type="protein sequence ID" value="GAX85144.1"/>
    <property type="molecule type" value="Genomic_DNA"/>
</dbReference>
<comment type="catalytic activity">
    <reaction evidence="6 7">
        <text>DNA(n) + a 2'-deoxyribonucleoside 5'-triphosphate = DNA(n+1) + diphosphate</text>
        <dbReference type="Rhea" id="RHEA:22508"/>
        <dbReference type="Rhea" id="RHEA-COMP:17339"/>
        <dbReference type="Rhea" id="RHEA-COMP:17340"/>
        <dbReference type="ChEBI" id="CHEBI:33019"/>
        <dbReference type="ChEBI" id="CHEBI:61560"/>
        <dbReference type="ChEBI" id="CHEBI:173112"/>
        <dbReference type="EC" id="2.7.7.7"/>
    </reaction>
</comment>
<evidence type="ECO:0000256" key="7">
    <source>
        <dbReference type="RuleBase" id="RU000442"/>
    </source>
</evidence>
<dbReference type="Gene3D" id="3.90.1600.10">
    <property type="entry name" value="Palm domain of DNA polymerase"/>
    <property type="match status" value="1"/>
</dbReference>
<dbReference type="GO" id="GO:0003677">
    <property type="term" value="F:DNA binding"/>
    <property type="evidence" value="ECO:0007669"/>
    <property type="project" value="UniProtKB-KW"/>
</dbReference>
<dbReference type="InterPro" id="IPR023211">
    <property type="entry name" value="DNA_pol_palm_dom_sf"/>
</dbReference>
<dbReference type="InterPro" id="IPR006133">
    <property type="entry name" value="DNA-dir_DNA_pol_B_exonuc"/>
</dbReference>
<dbReference type="SMART" id="SM00486">
    <property type="entry name" value="POLBc"/>
    <property type="match status" value="1"/>
</dbReference>
<keyword evidence="2 7" id="KW-0808">Transferase</keyword>
<dbReference type="Pfam" id="PF00136">
    <property type="entry name" value="DNA_pol_B"/>
    <property type="match status" value="1"/>
</dbReference>
<dbReference type="OrthoDB" id="2414538at2759"/>
<dbReference type="PANTHER" id="PTHR10322">
    <property type="entry name" value="DNA POLYMERASE CATALYTIC SUBUNIT"/>
    <property type="match status" value="1"/>
</dbReference>
<evidence type="ECO:0000256" key="2">
    <source>
        <dbReference type="ARBA" id="ARBA00022679"/>
    </source>
</evidence>
<dbReference type="InterPro" id="IPR012337">
    <property type="entry name" value="RNaseH-like_sf"/>
</dbReference>
<dbReference type="SUPFAM" id="SSF53098">
    <property type="entry name" value="Ribonuclease H-like"/>
    <property type="match status" value="1"/>
</dbReference>
<proteinExistence type="inferred from homology"/>
<dbReference type="Pfam" id="PF03104">
    <property type="entry name" value="DNA_pol_B_exo1"/>
    <property type="match status" value="1"/>
</dbReference>
<dbReference type="InterPro" id="IPR050240">
    <property type="entry name" value="DNA_pol_type-B"/>
</dbReference>
<keyword evidence="11" id="KW-1185">Reference proteome</keyword>